<evidence type="ECO:0000313" key="3">
    <source>
        <dbReference type="WBParaSite" id="nRc.2.0.1.t04286-RA"/>
    </source>
</evidence>
<protein>
    <submittedName>
        <fullName evidence="3">Uncharacterized protein</fullName>
    </submittedName>
</protein>
<dbReference type="Proteomes" id="UP000887565">
    <property type="component" value="Unplaced"/>
</dbReference>
<proteinExistence type="predicted"/>
<dbReference type="WBParaSite" id="nRc.2.0.1.t04286-RA">
    <property type="protein sequence ID" value="nRc.2.0.1.t04286-RA"/>
    <property type="gene ID" value="nRc.2.0.1.g04286"/>
</dbReference>
<reference evidence="3" key="1">
    <citation type="submission" date="2022-11" db="UniProtKB">
        <authorList>
            <consortium name="WormBaseParasite"/>
        </authorList>
    </citation>
    <scope>IDENTIFICATION</scope>
</reference>
<keyword evidence="2" id="KW-1185">Reference proteome</keyword>
<feature type="region of interest" description="Disordered" evidence="1">
    <location>
        <begin position="1"/>
        <end position="37"/>
    </location>
</feature>
<evidence type="ECO:0000256" key="1">
    <source>
        <dbReference type="SAM" id="MobiDB-lite"/>
    </source>
</evidence>
<sequence>MDAHVTKASNLYDEDGTAPKTETIRRRNSNTGPIRPTGIFKTRMQEWYVVLEWVSSEFSEFVAQKFHLRHGQPDLGGQRPVNLIVLYAGHRAVLYGTVRNAHPRKVSKSDVR</sequence>
<organism evidence="2 3">
    <name type="scientific">Romanomermis culicivorax</name>
    <name type="common">Nematode worm</name>
    <dbReference type="NCBI Taxonomy" id="13658"/>
    <lineage>
        <taxon>Eukaryota</taxon>
        <taxon>Metazoa</taxon>
        <taxon>Ecdysozoa</taxon>
        <taxon>Nematoda</taxon>
        <taxon>Enoplea</taxon>
        <taxon>Dorylaimia</taxon>
        <taxon>Mermithida</taxon>
        <taxon>Mermithoidea</taxon>
        <taxon>Mermithidae</taxon>
        <taxon>Romanomermis</taxon>
    </lineage>
</organism>
<dbReference type="AlphaFoldDB" id="A0A915HRY2"/>
<name>A0A915HRY2_ROMCU</name>
<accession>A0A915HRY2</accession>
<evidence type="ECO:0000313" key="2">
    <source>
        <dbReference type="Proteomes" id="UP000887565"/>
    </source>
</evidence>